<dbReference type="SMART" id="SM00387">
    <property type="entry name" value="HATPase_c"/>
    <property type="match status" value="1"/>
</dbReference>
<dbReference type="Proteomes" id="UP000239001">
    <property type="component" value="Unassembled WGS sequence"/>
</dbReference>
<dbReference type="PANTHER" id="PTHR43547:SF2">
    <property type="entry name" value="HYBRID SIGNAL TRANSDUCTION HISTIDINE KINASE C"/>
    <property type="match status" value="1"/>
</dbReference>
<gene>
    <name evidence="9" type="ORF">C7H19_07760</name>
</gene>
<name>A0A2T1LZS8_9CHRO</name>
<dbReference type="Gene3D" id="3.40.50.2300">
    <property type="match status" value="1"/>
</dbReference>
<evidence type="ECO:0000256" key="2">
    <source>
        <dbReference type="ARBA" id="ARBA00012438"/>
    </source>
</evidence>
<feature type="domain" description="Response regulatory" evidence="8">
    <location>
        <begin position="5"/>
        <end position="121"/>
    </location>
</feature>
<reference evidence="9 10" key="1">
    <citation type="submission" date="2018-03" db="EMBL/GenBank/DDBJ databases">
        <title>The ancient ancestry and fast evolution of plastids.</title>
        <authorList>
            <person name="Moore K.R."/>
            <person name="Magnabosco C."/>
            <person name="Momper L."/>
            <person name="Gold D.A."/>
            <person name="Bosak T."/>
            <person name="Fournier G.P."/>
        </authorList>
    </citation>
    <scope>NUCLEOTIDE SEQUENCE [LARGE SCALE GENOMIC DNA]</scope>
    <source>
        <strain evidence="9 10">CCALA 016</strain>
    </source>
</reference>
<keyword evidence="4 9" id="KW-0808">Transferase</keyword>
<dbReference type="CDD" id="cd00075">
    <property type="entry name" value="HATPase"/>
    <property type="match status" value="1"/>
</dbReference>
<dbReference type="InterPro" id="IPR004358">
    <property type="entry name" value="Sig_transdc_His_kin-like_C"/>
</dbReference>
<dbReference type="InterPro" id="IPR036890">
    <property type="entry name" value="HATPase_C_sf"/>
</dbReference>
<dbReference type="SMART" id="SM00448">
    <property type="entry name" value="REC"/>
    <property type="match status" value="1"/>
</dbReference>
<keyword evidence="10" id="KW-1185">Reference proteome</keyword>
<dbReference type="PROSITE" id="PS50110">
    <property type="entry name" value="RESPONSE_REGULATORY"/>
    <property type="match status" value="1"/>
</dbReference>
<dbReference type="InterPro" id="IPR011006">
    <property type="entry name" value="CheY-like_superfamily"/>
</dbReference>
<organism evidence="9 10">
    <name type="scientific">Aphanothece hegewaldii CCALA 016</name>
    <dbReference type="NCBI Taxonomy" id="2107694"/>
    <lineage>
        <taxon>Bacteria</taxon>
        <taxon>Bacillati</taxon>
        <taxon>Cyanobacteriota</taxon>
        <taxon>Cyanophyceae</taxon>
        <taxon>Oscillatoriophycideae</taxon>
        <taxon>Chroococcales</taxon>
        <taxon>Aphanothecaceae</taxon>
        <taxon>Aphanothece</taxon>
    </lineage>
</organism>
<dbReference type="Pfam" id="PF02518">
    <property type="entry name" value="HATPase_c"/>
    <property type="match status" value="1"/>
</dbReference>
<evidence type="ECO:0000256" key="6">
    <source>
        <dbReference type="PROSITE-ProRule" id="PRU00169"/>
    </source>
</evidence>
<dbReference type="GO" id="GO:0000155">
    <property type="term" value="F:phosphorelay sensor kinase activity"/>
    <property type="evidence" value="ECO:0007669"/>
    <property type="project" value="InterPro"/>
</dbReference>
<comment type="caution">
    <text evidence="9">The sequence shown here is derived from an EMBL/GenBank/DDBJ whole genome shotgun (WGS) entry which is preliminary data.</text>
</comment>
<dbReference type="InterPro" id="IPR003594">
    <property type="entry name" value="HATPase_dom"/>
</dbReference>
<evidence type="ECO:0000256" key="5">
    <source>
        <dbReference type="ARBA" id="ARBA00023012"/>
    </source>
</evidence>
<dbReference type="Gene3D" id="3.30.565.10">
    <property type="entry name" value="Histidine kinase-like ATPase, C-terminal domain"/>
    <property type="match status" value="1"/>
</dbReference>
<protein>
    <recommendedName>
        <fullName evidence="2">histidine kinase</fullName>
        <ecNumber evidence="2">2.7.13.3</ecNumber>
    </recommendedName>
</protein>
<comment type="catalytic activity">
    <reaction evidence="1">
        <text>ATP + protein L-histidine = ADP + protein N-phospho-L-histidine.</text>
        <dbReference type="EC" id="2.7.13.3"/>
    </reaction>
</comment>
<keyword evidence="3 6" id="KW-0597">Phosphoprotein</keyword>
<dbReference type="InterPro" id="IPR005467">
    <property type="entry name" value="His_kinase_dom"/>
</dbReference>
<dbReference type="SUPFAM" id="SSF52172">
    <property type="entry name" value="CheY-like"/>
    <property type="match status" value="1"/>
</dbReference>
<reference evidence="9 10" key="2">
    <citation type="submission" date="2018-03" db="EMBL/GenBank/DDBJ databases">
        <authorList>
            <person name="Keele B.F."/>
        </authorList>
    </citation>
    <scope>NUCLEOTIDE SEQUENCE [LARGE SCALE GENOMIC DNA]</scope>
    <source>
        <strain evidence="9 10">CCALA 016</strain>
    </source>
</reference>
<dbReference type="SUPFAM" id="SSF55874">
    <property type="entry name" value="ATPase domain of HSP90 chaperone/DNA topoisomerase II/histidine kinase"/>
    <property type="match status" value="1"/>
</dbReference>
<dbReference type="RefSeq" id="WP_106456311.1">
    <property type="nucleotide sequence ID" value="NZ_PXOH01000006.1"/>
</dbReference>
<evidence type="ECO:0000256" key="4">
    <source>
        <dbReference type="ARBA" id="ARBA00022777"/>
    </source>
</evidence>
<feature type="domain" description="Histidine kinase" evidence="7">
    <location>
        <begin position="150"/>
        <end position="378"/>
    </location>
</feature>
<evidence type="ECO:0000259" key="8">
    <source>
        <dbReference type="PROSITE" id="PS50110"/>
    </source>
</evidence>
<dbReference type="PRINTS" id="PR00344">
    <property type="entry name" value="BCTRLSENSOR"/>
</dbReference>
<sequence>MLKKNILIVDDQADNLRLLDLILTKSGYKVRKALNGKTAINTVKITSPDLILLDIKMPEMNGYEVCQFLKADENTKDIPIIFISALNDVLDKVKAFKVGGLDYITKPFQEEEVIARVENQLTIRWQKKQLEKEIEQRQKTEERLRFYLHAVSHDLRNPVIGLTMILNNLLESPTITEKSLNISLSRSILEQMKNSCDRQLKLINLLVETQQYSLWEMSLKCEPINLYSLTQEIITEWLPILEENQAILINNISPDCPLIKADPHQIWRVYENLLSNAIKYNTTGLEITLNAEIIENKLINQPSMMRCLVSDNGVGMNIEQAKNLFTPYYRGENTQRDIGLGLGLYLCHQIIQAHGGTIEVITQPQKGTQFCFTLPLSN</sequence>
<dbReference type="InterPro" id="IPR036097">
    <property type="entry name" value="HisK_dim/P_sf"/>
</dbReference>
<dbReference type="InterPro" id="IPR001789">
    <property type="entry name" value="Sig_transdc_resp-reg_receiver"/>
</dbReference>
<evidence type="ECO:0000256" key="1">
    <source>
        <dbReference type="ARBA" id="ARBA00000085"/>
    </source>
</evidence>
<dbReference type="AlphaFoldDB" id="A0A2T1LZS8"/>
<accession>A0A2T1LZS8</accession>
<dbReference type="CDD" id="cd00082">
    <property type="entry name" value="HisKA"/>
    <property type="match status" value="1"/>
</dbReference>
<dbReference type="PROSITE" id="PS50109">
    <property type="entry name" value="HIS_KIN"/>
    <property type="match status" value="1"/>
</dbReference>
<proteinExistence type="predicted"/>
<evidence type="ECO:0000256" key="3">
    <source>
        <dbReference type="ARBA" id="ARBA00022553"/>
    </source>
</evidence>
<keyword evidence="5" id="KW-0902">Two-component regulatory system</keyword>
<dbReference type="PANTHER" id="PTHR43547">
    <property type="entry name" value="TWO-COMPONENT HISTIDINE KINASE"/>
    <property type="match status" value="1"/>
</dbReference>
<dbReference type="Pfam" id="PF00072">
    <property type="entry name" value="Response_reg"/>
    <property type="match status" value="1"/>
</dbReference>
<dbReference type="InterPro" id="IPR003661">
    <property type="entry name" value="HisK_dim/P_dom"/>
</dbReference>
<feature type="modified residue" description="4-aspartylphosphate" evidence="6">
    <location>
        <position position="54"/>
    </location>
</feature>
<evidence type="ECO:0000259" key="7">
    <source>
        <dbReference type="PROSITE" id="PS50109"/>
    </source>
</evidence>
<dbReference type="EMBL" id="PXOH01000006">
    <property type="protein sequence ID" value="PSF37870.1"/>
    <property type="molecule type" value="Genomic_DNA"/>
</dbReference>
<keyword evidence="4 9" id="KW-0418">Kinase</keyword>
<evidence type="ECO:0000313" key="10">
    <source>
        <dbReference type="Proteomes" id="UP000239001"/>
    </source>
</evidence>
<dbReference type="SUPFAM" id="SSF47384">
    <property type="entry name" value="Homodimeric domain of signal transducing histidine kinase"/>
    <property type="match status" value="1"/>
</dbReference>
<dbReference type="Gene3D" id="1.10.287.130">
    <property type="match status" value="1"/>
</dbReference>
<dbReference type="OrthoDB" id="418136at2"/>
<dbReference type="CDD" id="cd19920">
    <property type="entry name" value="REC_PA4781-like"/>
    <property type="match status" value="1"/>
</dbReference>
<dbReference type="EC" id="2.7.13.3" evidence="2"/>
<evidence type="ECO:0000313" key="9">
    <source>
        <dbReference type="EMBL" id="PSF37870.1"/>
    </source>
</evidence>